<feature type="region of interest" description="Disordered" evidence="2">
    <location>
        <begin position="387"/>
        <end position="411"/>
    </location>
</feature>
<dbReference type="EMBL" id="HBFX01019295">
    <property type="protein sequence ID" value="CAD8957163.1"/>
    <property type="molecule type" value="Transcribed_RNA"/>
</dbReference>
<feature type="region of interest" description="Disordered" evidence="2">
    <location>
        <begin position="294"/>
        <end position="313"/>
    </location>
</feature>
<proteinExistence type="predicted"/>
<feature type="coiled-coil region" evidence="1">
    <location>
        <begin position="1949"/>
        <end position="1997"/>
    </location>
</feature>
<dbReference type="InterPro" id="IPR040401">
    <property type="entry name" value="CCDC162"/>
</dbReference>
<feature type="compositionally biased region" description="Basic and acidic residues" evidence="2">
    <location>
        <begin position="233"/>
        <end position="242"/>
    </location>
</feature>
<feature type="coiled-coil region" evidence="1">
    <location>
        <begin position="39"/>
        <end position="66"/>
    </location>
</feature>
<reference evidence="3" key="1">
    <citation type="submission" date="2021-01" db="EMBL/GenBank/DDBJ databases">
        <authorList>
            <person name="Corre E."/>
            <person name="Pelletier E."/>
            <person name="Niang G."/>
            <person name="Scheremetjew M."/>
            <person name="Finn R."/>
            <person name="Kale V."/>
            <person name="Holt S."/>
            <person name="Cochrane G."/>
            <person name="Meng A."/>
            <person name="Brown T."/>
            <person name="Cohen L."/>
        </authorList>
    </citation>
    <scope>NUCLEOTIDE SEQUENCE</scope>
    <source>
        <strain evidence="3">CCMP644</strain>
    </source>
</reference>
<name>A0A7S1DVA4_HEMAN</name>
<feature type="compositionally biased region" description="Basic and acidic residues" evidence="2">
    <location>
        <begin position="2054"/>
        <end position="2065"/>
    </location>
</feature>
<evidence type="ECO:0000256" key="1">
    <source>
        <dbReference type="SAM" id="Coils"/>
    </source>
</evidence>
<evidence type="ECO:0000256" key="2">
    <source>
        <dbReference type="SAM" id="MobiDB-lite"/>
    </source>
</evidence>
<feature type="compositionally biased region" description="Low complexity" evidence="2">
    <location>
        <begin position="2158"/>
        <end position="2169"/>
    </location>
</feature>
<sequence>MAPKGGEKDGVGKEEDPMKALLKLSVKYSNSAAFTDMSEARITAEQRLLEIKLEELQKQCLELQNKRIGFWANPTTEIQLPEAFNPASVLELRKQRLAMNDKIAQTVVPHDIVSHTELLLDELTAVSARKNCEEVVGPMMIDFMDQHAERMARKRCALLRRFATHCKDSRQQHKMQALLTARLESTTVEHTIAVNSARKLRKQLPAALAFSAERAAREAAEAAGGDAPPPKPPPKEGEEEHIGPAVSPLDKASMRLFLRWLTFQIRSHKRLSRFLSKFQWLTHTHRYELLRSSRSLLSPPPPPGSSAQHAAAEGVPSMVVTTERLNTLLSDLKSVFALSVDPERDDVQQYAFAVKNLLSTLHAHQAADSTFPQYDSSHTGRFVQVAQGGTYDERRRRTRAEASGDDAHGADKGSVEVTYLKPSSWLEYRKFEPQGDAHRDELAGRLAELKELDHIMSAEMTACLENNLQIVSQRIQEQVDTHVERAVAVNEGNESMATAQKSLQGLAAQGPRLTKAMVQLPLEKLTPLYQMRHLQMRQARRRLLAILNYFRSIERRVTLDSRGLAFSSVALPSKVPADLASAAARPADADAQTTAEEAHRNLSGVDPVMGHKEAMDAEAVQSRDDQYSIDADGVVRVRDAAGCLVVYDSALEDLTRVNSEMLQIGTYYLQTYPDDRSVPDRVTILLDLYEHEATYYEALKHTVDVLFEAYEHCFCPTEQARLGQELITSIAQRPLVDLTKPYFAESYRGHTTALQLQGTLLRDVITGQMLEERMYRNTTVVRNHGIPVLDRYGFPEEVYQPATHDELLGGCQPYTCVPGGLPSGALDLFQSVGGIGSVMDVMRSVTGELCFVHDLGAGRGSAGAVTALRTAVTQQALVEWRLLMEEEDLTEDMGKKFGMIGRRPYANSFLIDDPFAVEKVIDQSETQIAFDQEDEQRRKRVSAEKGKHGRKPVADVKTLLDEMQHLDPMVQAHLNVIEGVLSRKQILDAVYETEVLKGAYYTQAALYQRDVSKAGLPPMDLGGTEAARKQRTDETSALGADFVTMLAMNEFELTFAQFDFQTLEGLQETLSGESIICLRQALRVQVLERGLYAIACEYNNQCLDRCMEGVLALEDQLFSQLNAPGAGGAGGGKAFVSAGATVTATKKQDAQELAEKRAKAGAEVAKFQANEAGKIREAFLLVGNLKQARRVAMMERFQQKSGLVQGTGPTAKKQVKSLKFELIQQYCTNMVADCEIFTSKTQICRSALMLARAAEALPKPKMVFTQHADPQVTSITFERPLEVQDESGRDTSVFGSDLTLINGCWRIPHPFEIVTEFPQEPRTLFAYHQILVGLHNTLCIVTTFARVMPKPLVQTKERAVGPDYVQQVFGQIRNQVDCLGDQTNPFEVAKFLMARRSVSFYLYYLSLEQAKTKLLLSDSPTPRTLAVLKAALAEATAPPYGPPKAFPSQLPGTPEQQKAMEKFASVKGPAPDVPAPPSYTNLGRNLMQLPEADRALIVNEWTKIEGLMADMLQTRGVFMTNAPAACLAHMNEFCRASCELRALTSAYCGLMIGVTNPETTAETRAFTDCYDSNILTKVLKAKEKADQQFSEIQSAALTGIASSADETSKQKLADKAQAQFLALSTELAQRQFACRVLHDEICKASLRKEMDSVMASHAGMMRTIDEQGFVHREEERKASDAPPTALQMVTASLKREDVIFTYLKKVWSRAIEEHDEGKRLISMEWGEFYAAIDEMAQELTKWGEAHIAERLSTKTLENQALKHRLYMLERSVAQYEAAKAGEQTSMARRIDVAVKDQCYSLLFKIDSLERKLLSSKKELIEMERTVRERLKIEFEDLVKDLGTQLTMVKSQFKEYRESLQQDMKSNLHDIRKEALMKMVKSGSAPIELKRMTLKMAHTEDTIEDLTIENSELKRALLKVRTMNNVKDLSIRMSYDKRLKAMQTGQLETSKELYNDKAETQKKMEMLTSRLDDTNSLLAAAESERDRLRKELELANRNKQTLLTWKVAKTQLLSELEARVKKYEKWSHIDVDKLQLELERKDSELRALQSQDPEELARHRSMMDSNARKEVEKLRRMLSNEQKLKLEAFSKLEAMRADLRWEEHWEGADDQQALASHWKKRFSESSALLSKTAEENHRLIEAMEGAGVEVPRDIREAHSAAAASPAGTAAAPPPVAGQGGFRPQSAPVLRPISAVYVSRASAKQRPTSGAVANRDSIASIINDPEGTFPAYYILGTRSRAL</sequence>
<evidence type="ECO:0000313" key="3">
    <source>
        <dbReference type="EMBL" id="CAD8957163.1"/>
    </source>
</evidence>
<feature type="coiled-coil region" evidence="1">
    <location>
        <begin position="1888"/>
        <end position="1915"/>
    </location>
</feature>
<feature type="compositionally biased region" description="Basic and acidic residues" evidence="2">
    <location>
        <begin position="391"/>
        <end position="411"/>
    </location>
</feature>
<organism evidence="3">
    <name type="scientific">Hemiselmis andersenii</name>
    <name type="common">Cryptophyte alga</name>
    <dbReference type="NCBI Taxonomy" id="464988"/>
    <lineage>
        <taxon>Eukaryota</taxon>
        <taxon>Cryptophyceae</taxon>
        <taxon>Cryptomonadales</taxon>
        <taxon>Hemiselmidaceae</taxon>
        <taxon>Hemiselmis</taxon>
    </lineage>
</organism>
<dbReference type="PANTHER" id="PTHR33331:SF13">
    <property type="entry name" value="COILED-COIL DOMAIN CONTAINING 162"/>
    <property type="match status" value="1"/>
</dbReference>
<feature type="region of interest" description="Disordered" evidence="2">
    <location>
        <begin position="2044"/>
        <end position="2065"/>
    </location>
</feature>
<gene>
    <name evidence="3" type="ORF">HAND00432_LOCUS11702</name>
</gene>
<dbReference type="PANTHER" id="PTHR33331">
    <property type="entry name" value="COILED-COIL DOMAIN-CONTAINING PROTEIN 162"/>
    <property type="match status" value="1"/>
</dbReference>
<feature type="region of interest" description="Disordered" evidence="2">
    <location>
        <begin position="215"/>
        <end position="245"/>
    </location>
</feature>
<accession>A0A7S1DVA4</accession>
<protein>
    <submittedName>
        <fullName evidence="3">Uncharacterized protein</fullName>
    </submittedName>
</protein>
<keyword evidence="1" id="KW-0175">Coiled coil</keyword>
<feature type="region of interest" description="Disordered" evidence="2">
    <location>
        <begin position="2157"/>
        <end position="2182"/>
    </location>
</feature>